<organism evidence="12">
    <name type="scientific">Sesamum calycinum</name>
    <dbReference type="NCBI Taxonomy" id="2727403"/>
    <lineage>
        <taxon>Eukaryota</taxon>
        <taxon>Viridiplantae</taxon>
        <taxon>Streptophyta</taxon>
        <taxon>Embryophyta</taxon>
        <taxon>Tracheophyta</taxon>
        <taxon>Spermatophyta</taxon>
        <taxon>Magnoliopsida</taxon>
        <taxon>eudicotyledons</taxon>
        <taxon>Gunneridae</taxon>
        <taxon>Pentapetalae</taxon>
        <taxon>asterids</taxon>
        <taxon>lamiids</taxon>
        <taxon>Lamiales</taxon>
        <taxon>Pedaliaceae</taxon>
        <taxon>Sesamum</taxon>
    </lineage>
</organism>
<dbReference type="EC" id="3.1.1.11" evidence="3 10"/>
<keyword evidence="7" id="KW-0961">Cell wall biogenesis/degradation</keyword>
<evidence type="ECO:0000256" key="1">
    <source>
        <dbReference type="ARBA" id="ARBA00004613"/>
    </source>
</evidence>
<comment type="subcellular location">
    <subcellularLocation>
        <location evidence="1">Secreted</location>
    </subcellularLocation>
</comment>
<dbReference type="GO" id="GO:0005576">
    <property type="term" value="C:extracellular region"/>
    <property type="evidence" value="ECO:0007669"/>
    <property type="project" value="UniProtKB-SubCell"/>
</dbReference>
<evidence type="ECO:0000256" key="6">
    <source>
        <dbReference type="ARBA" id="ARBA00023085"/>
    </source>
</evidence>
<dbReference type="PROSITE" id="PS00503">
    <property type="entry name" value="PECTINESTERASE_2"/>
    <property type="match status" value="1"/>
</dbReference>
<feature type="active site" evidence="9">
    <location>
        <position position="70"/>
    </location>
</feature>
<proteinExistence type="predicted"/>
<dbReference type="Pfam" id="PF01095">
    <property type="entry name" value="Pectinesterase"/>
    <property type="match status" value="1"/>
</dbReference>
<name>A0AAW2QL45_9LAMI</name>
<accession>A0AAW2QL45</accession>
<dbReference type="EMBL" id="JACGWM010000006">
    <property type="protein sequence ID" value="KAL0368215.1"/>
    <property type="molecule type" value="Genomic_DNA"/>
</dbReference>
<dbReference type="AlphaFoldDB" id="A0AAW2QL45"/>
<evidence type="ECO:0000256" key="2">
    <source>
        <dbReference type="ARBA" id="ARBA00005184"/>
    </source>
</evidence>
<comment type="catalytic activity">
    <reaction evidence="8 10">
        <text>[(1-&gt;4)-alpha-D-galacturonosyl methyl ester](n) + n H2O = [(1-&gt;4)-alpha-D-galacturonosyl](n) + n methanol + n H(+)</text>
        <dbReference type="Rhea" id="RHEA:22380"/>
        <dbReference type="Rhea" id="RHEA-COMP:14570"/>
        <dbReference type="Rhea" id="RHEA-COMP:14573"/>
        <dbReference type="ChEBI" id="CHEBI:15377"/>
        <dbReference type="ChEBI" id="CHEBI:15378"/>
        <dbReference type="ChEBI" id="CHEBI:17790"/>
        <dbReference type="ChEBI" id="CHEBI:140522"/>
        <dbReference type="ChEBI" id="CHEBI:140523"/>
        <dbReference type="EC" id="3.1.1.11"/>
    </reaction>
</comment>
<dbReference type="Gene3D" id="2.160.20.10">
    <property type="entry name" value="Single-stranded right-handed beta-helix, Pectin lyase-like"/>
    <property type="match status" value="1"/>
</dbReference>
<dbReference type="InterPro" id="IPR011050">
    <property type="entry name" value="Pectin_lyase_fold/virulence"/>
</dbReference>
<evidence type="ECO:0000256" key="10">
    <source>
        <dbReference type="RuleBase" id="RU000589"/>
    </source>
</evidence>
<evidence type="ECO:0000256" key="5">
    <source>
        <dbReference type="ARBA" id="ARBA00022801"/>
    </source>
</evidence>
<reference evidence="12" key="2">
    <citation type="journal article" date="2024" name="Plant">
        <title>Genomic evolution and insights into agronomic trait innovations of Sesamum species.</title>
        <authorList>
            <person name="Miao H."/>
            <person name="Wang L."/>
            <person name="Qu L."/>
            <person name="Liu H."/>
            <person name="Sun Y."/>
            <person name="Le M."/>
            <person name="Wang Q."/>
            <person name="Wei S."/>
            <person name="Zheng Y."/>
            <person name="Lin W."/>
            <person name="Duan Y."/>
            <person name="Cao H."/>
            <person name="Xiong S."/>
            <person name="Wang X."/>
            <person name="Wei L."/>
            <person name="Li C."/>
            <person name="Ma Q."/>
            <person name="Ju M."/>
            <person name="Zhao R."/>
            <person name="Li G."/>
            <person name="Mu C."/>
            <person name="Tian Q."/>
            <person name="Mei H."/>
            <person name="Zhang T."/>
            <person name="Gao T."/>
            <person name="Zhang H."/>
        </authorList>
    </citation>
    <scope>NUCLEOTIDE SEQUENCE</scope>
    <source>
        <strain evidence="12">KEN8</strain>
    </source>
</reference>
<evidence type="ECO:0000256" key="7">
    <source>
        <dbReference type="ARBA" id="ARBA00023316"/>
    </source>
</evidence>
<dbReference type="InterPro" id="IPR000070">
    <property type="entry name" value="Pectinesterase_cat"/>
</dbReference>
<feature type="domain" description="Pectinesterase catalytic" evidence="11">
    <location>
        <begin position="25"/>
        <end position="215"/>
    </location>
</feature>
<dbReference type="GO" id="GO:0045490">
    <property type="term" value="P:pectin catabolic process"/>
    <property type="evidence" value="ECO:0007669"/>
    <property type="project" value="UniProtKB-UniRule"/>
</dbReference>
<protein>
    <recommendedName>
        <fullName evidence="3 10">Pectinesterase</fullName>
        <ecNumber evidence="3 10">3.1.1.11</ecNumber>
    </recommendedName>
</protein>
<sequence length="233" mass="25905">MFVIHVKAGVYKESVEIPRSRSPGTQAVALRVSGDRAIFHNVHIDGYQDTLYAHTYRQYYRDCSISGTIDFIFGDAQALFQNCKFVVRKPGPNQACMVTAQGRVERHSLGATVIQNGDFVAEPALLQASPPVKVYLAAHGRCSQGPLSCNPTSAVRCTEGWSVWQGTFALDTLYYAEYQNRGPGSDQKSRVAWKGIQHFSPQMAESWTGAKMYKGDEWIRNSGVPYVPTMMKV</sequence>
<reference evidence="12" key="1">
    <citation type="submission" date="2020-06" db="EMBL/GenBank/DDBJ databases">
        <authorList>
            <person name="Li T."/>
            <person name="Hu X."/>
            <person name="Zhang T."/>
            <person name="Song X."/>
            <person name="Zhang H."/>
            <person name="Dai N."/>
            <person name="Sheng W."/>
            <person name="Hou X."/>
            <person name="Wei L."/>
        </authorList>
    </citation>
    <scope>NUCLEOTIDE SEQUENCE</scope>
    <source>
        <strain evidence="12">KEN8</strain>
        <tissue evidence="12">Leaf</tissue>
    </source>
</reference>
<dbReference type="PANTHER" id="PTHR31707">
    <property type="entry name" value="PECTINESTERASE"/>
    <property type="match status" value="1"/>
</dbReference>
<keyword evidence="6 10" id="KW-0063">Aspartyl esterase</keyword>
<evidence type="ECO:0000256" key="8">
    <source>
        <dbReference type="ARBA" id="ARBA00047928"/>
    </source>
</evidence>
<keyword evidence="5 10" id="KW-0378">Hydrolase</keyword>
<evidence type="ECO:0000256" key="4">
    <source>
        <dbReference type="ARBA" id="ARBA00022525"/>
    </source>
</evidence>
<comment type="caution">
    <text evidence="12">The sequence shown here is derived from an EMBL/GenBank/DDBJ whole genome shotgun (WGS) entry which is preliminary data.</text>
</comment>
<gene>
    <name evidence="12" type="ORF">Scaly_1040400</name>
</gene>
<dbReference type="GO" id="GO:0042545">
    <property type="term" value="P:cell wall modification"/>
    <property type="evidence" value="ECO:0007669"/>
    <property type="project" value="UniProtKB-UniRule"/>
</dbReference>
<dbReference type="InterPro" id="IPR033131">
    <property type="entry name" value="Pectinesterase_Asp_AS"/>
</dbReference>
<evidence type="ECO:0000259" key="11">
    <source>
        <dbReference type="Pfam" id="PF01095"/>
    </source>
</evidence>
<comment type="pathway">
    <text evidence="2 10">Glycan metabolism; pectin degradation; 2-dehydro-3-deoxy-D-gluconate from pectin: step 1/5.</text>
</comment>
<keyword evidence="4" id="KW-0964">Secreted</keyword>
<dbReference type="SUPFAM" id="SSF51126">
    <property type="entry name" value="Pectin lyase-like"/>
    <property type="match status" value="1"/>
</dbReference>
<dbReference type="InterPro" id="IPR012334">
    <property type="entry name" value="Pectin_lyas_fold"/>
</dbReference>
<evidence type="ECO:0000313" key="12">
    <source>
        <dbReference type="EMBL" id="KAL0368215.1"/>
    </source>
</evidence>
<evidence type="ECO:0000256" key="3">
    <source>
        <dbReference type="ARBA" id="ARBA00013229"/>
    </source>
</evidence>
<dbReference type="GO" id="GO:0030599">
    <property type="term" value="F:pectinesterase activity"/>
    <property type="evidence" value="ECO:0007669"/>
    <property type="project" value="UniProtKB-UniRule"/>
</dbReference>
<evidence type="ECO:0000256" key="9">
    <source>
        <dbReference type="PROSITE-ProRule" id="PRU10040"/>
    </source>
</evidence>